<dbReference type="EMBL" id="FMJC01000002">
    <property type="protein sequence ID" value="SCM73550.1"/>
    <property type="molecule type" value="Genomic_DNA"/>
</dbReference>
<dbReference type="RefSeq" id="WP_179980738.1">
    <property type="nucleotide sequence ID" value="NZ_LT608333.1"/>
</dbReference>
<name>A0A212L7P6_9BACT</name>
<sequence length="353" mass="38273">MSMATTLETVMTPYGCMHNVHVLSRWDNGAPRACHCLEPDMAPTPQGWLTPLYDVSDIRRSCESSFTLYPNGMWRTLELQEQTPVPTPLGLLPAEWLSWHPGGTLKRILTRKGRLSGYWTEQDEAALAPSLDLLLPPGRFTGKVQGLRFYPGGHCASVTLWPGEVWNVPTPVGPLPVRYGCAFYEDGSVRSCEPAWPVSVPTALGDIRAFDPAAQGICGDVNSLEFARPATLEAQPDASGPSDAANARGAFAPGQTQGEVSPVLALSTVNVALHCTHDGRTMIVQPRMETDQLTGLDTIIVPLHLSFGPDGLLAIDDGSEEYAFAVDEVRIRPHISLPDMRARPSGDPADARR</sequence>
<gene>
    <name evidence="2" type="ORF">KL86DES1_21365</name>
</gene>
<feature type="region of interest" description="Disordered" evidence="1">
    <location>
        <begin position="233"/>
        <end position="255"/>
    </location>
</feature>
<proteinExistence type="predicted"/>
<protein>
    <submittedName>
        <fullName evidence="2">Uncharacterized protein</fullName>
    </submittedName>
</protein>
<dbReference type="AlphaFoldDB" id="A0A212L7P6"/>
<evidence type="ECO:0000256" key="1">
    <source>
        <dbReference type="SAM" id="MobiDB-lite"/>
    </source>
</evidence>
<reference evidence="2" key="1">
    <citation type="submission" date="2016-08" db="EMBL/GenBank/DDBJ databases">
        <authorList>
            <person name="Seilhamer J.J."/>
        </authorList>
    </citation>
    <scope>NUCLEOTIDE SEQUENCE</scope>
    <source>
        <strain evidence="2">86-1</strain>
    </source>
</reference>
<organism evidence="2">
    <name type="scientific">uncultured Desulfovibrio sp</name>
    <dbReference type="NCBI Taxonomy" id="167968"/>
    <lineage>
        <taxon>Bacteria</taxon>
        <taxon>Pseudomonadati</taxon>
        <taxon>Thermodesulfobacteriota</taxon>
        <taxon>Desulfovibrionia</taxon>
        <taxon>Desulfovibrionales</taxon>
        <taxon>Desulfovibrionaceae</taxon>
        <taxon>Desulfovibrio</taxon>
        <taxon>environmental samples</taxon>
    </lineage>
</organism>
<evidence type="ECO:0000313" key="2">
    <source>
        <dbReference type="EMBL" id="SCM73550.1"/>
    </source>
</evidence>
<accession>A0A212L7P6</accession>